<dbReference type="RefSeq" id="WP_379661441.1">
    <property type="nucleotide sequence ID" value="NZ_JBHUDG010000003.1"/>
</dbReference>
<protein>
    <submittedName>
        <fullName evidence="1">UDP-2,4-diacetamido-2,4, 6-trideoxy-beta-L-altropyranose hydrolase</fullName>
        <ecNumber evidence="1">3.6.1.57</ecNumber>
    </submittedName>
</protein>
<comment type="caution">
    <text evidence="1">The sequence shown here is derived from an EMBL/GenBank/DDBJ whole genome shotgun (WGS) entry which is preliminary data.</text>
</comment>
<proteinExistence type="predicted"/>
<keyword evidence="2" id="KW-1185">Reference proteome</keyword>
<dbReference type="InterPro" id="IPR020023">
    <property type="entry name" value="PseG"/>
</dbReference>
<dbReference type="EMBL" id="JBHUDG010000003">
    <property type="protein sequence ID" value="MFD1629060.1"/>
    <property type="molecule type" value="Genomic_DNA"/>
</dbReference>
<evidence type="ECO:0000313" key="1">
    <source>
        <dbReference type="EMBL" id="MFD1629060.1"/>
    </source>
</evidence>
<dbReference type="Proteomes" id="UP001597118">
    <property type="component" value="Unassembled WGS sequence"/>
</dbReference>
<dbReference type="GO" id="GO:0016787">
    <property type="term" value="F:hydrolase activity"/>
    <property type="evidence" value="ECO:0007669"/>
    <property type="project" value="UniProtKB-KW"/>
</dbReference>
<organism evidence="1 2">
    <name type="scientific">Pseudopedobacter beijingensis</name>
    <dbReference type="NCBI Taxonomy" id="1207056"/>
    <lineage>
        <taxon>Bacteria</taxon>
        <taxon>Pseudomonadati</taxon>
        <taxon>Bacteroidota</taxon>
        <taxon>Sphingobacteriia</taxon>
        <taxon>Sphingobacteriales</taxon>
        <taxon>Sphingobacteriaceae</taxon>
        <taxon>Pseudopedobacter</taxon>
    </lineage>
</organism>
<name>A0ABW4IA15_9SPHI</name>
<evidence type="ECO:0000313" key="2">
    <source>
        <dbReference type="Proteomes" id="UP001597118"/>
    </source>
</evidence>
<dbReference type="Gene3D" id="3.40.50.11190">
    <property type="match status" value="1"/>
</dbReference>
<dbReference type="NCBIfam" id="TIGR03590">
    <property type="entry name" value="PseG"/>
    <property type="match status" value="1"/>
</dbReference>
<accession>A0ABW4IA15</accession>
<reference evidence="2" key="1">
    <citation type="journal article" date="2019" name="Int. J. Syst. Evol. Microbiol.">
        <title>The Global Catalogue of Microorganisms (GCM) 10K type strain sequencing project: providing services to taxonomists for standard genome sequencing and annotation.</title>
        <authorList>
            <consortium name="The Broad Institute Genomics Platform"/>
            <consortium name="The Broad Institute Genome Sequencing Center for Infectious Disease"/>
            <person name="Wu L."/>
            <person name="Ma J."/>
        </authorList>
    </citation>
    <scope>NUCLEOTIDE SEQUENCE [LARGE SCALE GENOMIC DNA]</scope>
    <source>
        <strain evidence="2">CCUG 53762</strain>
    </source>
</reference>
<dbReference type="EC" id="3.6.1.57" evidence="1"/>
<gene>
    <name evidence="1" type="primary">pseG</name>
    <name evidence="1" type="ORF">ACFSAH_04180</name>
</gene>
<dbReference type="Gene3D" id="3.40.50.2000">
    <property type="entry name" value="Glycogen Phosphorylase B"/>
    <property type="match status" value="1"/>
</dbReference>
<sequence>MKRRIVIRCDGGANIGMGHLVRCFALAQTLKQHFKILFICKSIPSSFIDELAKTKFSLLEIVKEQDIFQQIYPDDIIVLDHYNLDSDFQLRIKNNGNKLVCIDDLHDKIFYADLIINHAPNVSEKLYQAQPYTKFALGLPYALLRPAFLQEANKEKSPKKQGSIMICFGGADPKNLSATILQAVAQSSFFNSIEVILGPSYLFHESLNQIITGLDTSSKTIKLSFNLNEQEMIKVMSRNDWAIVPASGVLFEALACGCESISGYYIDNQQDIHEGFHQINAIHKAGDFSNISQLLKNIGNFERKNNGQLIDGLSGERLLKLFKEL</sequence>
<keyword evidence="1" id="KW-0378">Hydrolase</keyword>